<protein>
    <submittedName>
        <fullName evidence="1">Uncharacterized protein</fullName>
    </submittedName>
</protein>
<accession>A0A834LX64</accession>
<dbReference type="OrthoDB" id="1856981at2759"/>
<comment type="caution">
    <text evidence="1">The sequence shown here is derived from an EMBL/GenBank/DDBJ whole genome shotgun (WGS) entry which is preliminary data.</text>
</comment>
<dbReference type="GO" id="GO:0005741">
    <property type="term" value="C:mitochondrial outer membrane"/>
    <property type="evidence" value="ECO:0007669"/>
    <property type="project" value="TreeGrafter"/>
</dbReference>
<dbReference type="GO" id="GO:0000266">
    <property type="term" value="P:mitochondrial fission"/>
    <property type="evidence" value="ECO:0007669"/>
    <property type="project" value="TreeGrafter"/>
</dbReference>
<keyword evidence="2" id="KW-1185">Reference proteome</keyword>
<reference evidence="1" key="1">
    <citation type="submission" date="2019-11" db="EMBL/GenBank/DDBJ databases">
        <authorList>
            <person name="Liu Y."/>
            <person name="Hou J."/>
            <person name="Li T.-Q."/>
            <person name="Guan C.-H."/>
            <person name="Wu X."/>
            <person name="Wu H.-Z."/>
            <person name="Ling F."/>
            <person name="Zhang R."/>
            <person name="Shi X.-G."/>
            <person name="Ren J.-P."/>
            <person name="Chen E.-F."/>
            <person name="Sun J.-M."/>
        </authorList>
    </citation>
    <scope>NUCLEOTIDE SEQUENCE</scope>
    <source>
        <strain evidence="1">Adult_tree_wgs_1</strain>
        <tissue evidence="1">Leaves</tissue>
    </source>
</reference>
<dbReference type="Pfam" id="PF06258">
    <property type="entry name" value="Mito_fiss_Elm1"/>
    <property type="match status" value="1"/>
</dbReference>
<dbReference type="AlphaFoldDB" id="A0A834LX64"/>
<dbReference type="EMBL" id="WJXA01000002">
    <property type="protein sequence ID" value="KAF7149848.1"/>
    <property type="molecule type" value="Genomic_DNA"/>
</dbReference>
<dbReference type="InterPro" id="IPR009367">
    <property type="entry name" value="Elm1-like"/>
</dbReference>
<dbReference type="PANTHER" id="PTHR33986">
    <property type="entry name" value="OS02G0535700 PROTEIN"/>
    <property type="match status" value="1"/>
</dbReference>
<sequence length="329" mass="36735">MTCRCQYGVDLAKQLTVSLHNVLVSCGSVSISFSRRIPAKISNLIVKEFGNHPKIYIWDGEEPNPHMGHLAWGDAFVVTADSVSMVSEACSTGKPVYVIGMECCTWKFVEFQKSLRERGLVRLFTGLEGVTMELGDRYWDVIVNDHDEAVIAEAIGPTVNNLDPKIQDTVQRRQVVSRSQQSTPGRLNPPPSLQLYSHAHLANMEGLIKGFDYGQSKRLEVTSPSDFSPHEYACKLPSYDSLVDESCCMLQSNLLIETIEGINPFEVVYSMIFNTHKTHGLRAGQEGAKKAIGFVEAFALIGKQDRVNWYWKGNLPQVLCIFGFEFVHG</sequence>
<name>A0A834LX64_RHOSS</name>
<gene>
    <name evidence="1" type="ORF">RHSIM_Rhsim02G0146800</name>
</gene>
<dbReference type="PANTHER" id="PTHR33986:SF15">
    <property type="entry name" value="MITOCHONDRIAL FISSION PROTEIN ELM1"/>
    <property type="match status" value="1"/>
</dbReference>
<dbReference type="PROSITE" id="PS51257">
    <property type="entry name" value="PROKAR_LIPOPROTEIN"/>
    <property type="match status" value="1"/>
</dbReference>
<evidence type="ECO:0000313" key="2">
    <source>
        <dbReference type="Proteomes" id="UP000626092"/>
    </source>
</evidence>
<proteinExistence type="predicted"/>
<organism evidence="1 2">
    <name type="scientific">Rhododendron simsii</name>
    <name type="common">Sims's rhododendron</name>
    <dbReference type="NCBI Taxonomy" id="118357"/>
    <lineage>
        <taxon>Eukaryota</taxon>
        <taxon>Viridiplantae</taxon>
        <taxon>Streptophyta</taxon>
        <taxon>Embryophyta</taxon>
        <taxon>Tracheophyta</taxon>
        <taxon>Spermatophyta</taxon>
        <taxon>Magnoliopsida</taxon>
        <taxon>eudicotyledons</taxon>
        <taxon>Gunneridae</taxon>
        <taxon>Pentapetalae</taxon>
        <taxon>asterids</taxon>
        <taxon>Ericales</taxon>
        <taxon>Ericaceae</taxon>
        <taxon>Ericoideae</taxon>
        <taxon>Rhodoreae</taxon>
        <taxon>Rhododendron</taxon>
    </lineage>
</organism>
<evidence type="ECO:0000313" key="1">
    <source>
        <dbReference type="EMBL" id="KAF7149848.1"/>
    </source>
</evidence>
<dbReference type="Proteomes" id="UP000626092">
    <property type="component" value="Unassembled WGS sequence"/>
</dbReference>